<name>A0A2P2QYT5_RHIMU</name>
<organism evidence="1">
    <name type="scientific">Rhizophora mucronata</name>
    <name type="common">Asiatic mangrove</name>
    <dbReference type="NCBI Taxonomy" id="61149"/>
    <lineage>
        <taxon>Eukaryota</taxon>
        <taxon>Viridiplantae</taxon>
        <taxon>Streptophyta</taxon>
        <taxon>Embryophyta</taxon>
        <taxon>Tracheophyta</taxon>
        <taxon>Spermatophyta</taxon>
        <taxon>Magnoliopsida</taxon>
        <taxon>eudicotyledons</taxon>
        <taxon>Gunneridae</taxon>
        <taxon>Pentapetalae</taxon>
        <taxon>rosids</taxon>
        <taxon>fabids</taxon>
        <taxon>Malpighiales</taxon>
        <taxon>Rhizophoraceae</taxon>
        <taxon>Rhizophora</taxon>
    </lineage>
</organism>
<accession>A0A2P2QYT5</accession>
<proteinExistence type="predicted"/>
<dbReference type="EMBL" id="GGEC01091674">
    <property type="protein sequence ID" value="MBX72158.1"/>
    <property type="molecule type" value="Transcribed_RNA"/>
</dbReference>
<reference evidence="1" key="1">
    <citation type="submission" date="2018-02" db="EMBL/GenBank/DDBJ databases">
        <title>Rhizophora mucronata_Transcriptome.</title>
        <authorList>
            <person name="Meera S.P."/>
            <person name="Sreeshan A."/>
            <person name="Augustine A."/>
        </authorList>
    </citation>
    <scope>NUCLEOTIDE SEQUENCE</scope>
    <source>
        <tissue evidence="1">Leaf</tissue>
    </source>
</reference>
<sequence>MCSQLREEPNCLRLPCRLVRILFMRSAMNFTSLAQSAFMPGSLRILETRNIP</sequence>
<dbReference type="AlphaFoldDB" id="A0A2P2QYT5"/>
<protein>
    <submittedName>
        <fullName evidence="1">Uncharacterized protein</fullName>
    </submittedName>
</protein>
<evidence type="ECO:0000313" key="1">
    <source>
        <dbReference type="EMBL" id="MBX72158.1"/>
    </source>
</evidence>